<feature type="non-terminal residue" evidence="2">
    <location>
        <position position="481"/>
    </location>
</feature>
<evidence type="ECO:0000313" key="3">
    <source>
        <dbReference type="Proteomes" id="UP000479132"/>
    </source>
</evidence>
<evidence type="ECO:0000313" key="2">
    <source>
        <dbReference type="EMBL" id="NGP90180.1"/>
    </source>
</evidence>
<protein>
    <recommendedName>
        <fullName evidence="4">AAA family ATPase</fullName>
    </recommendedName>
</protein>
<name>A0A6M1TPD5_9BACT</name>
<keyword evidence="1" id="KW-0175">Coiled coil</keyword>
<dbReference type="InterPro" id="IPR027417">
    <property type="entry name" value="P-loop_NTPase"/>
</dbReference>
<dbReference type="AlphaFoldDB" id="A0A6M1TPD5"/>
<dbReference type="GO" id="GO:0006302">
    <property type="term" value="P:double-strand break repair"/>
    <property type="evidence" value="ECO:0007669"/>
    <property type="project" value="InterPro"/>
</dbReference>
<reference evidence="2 3" key="1">
    <citation type="submission" date="2020-02" db="EMBL/GenBank/DDBJ databases">
        <title>Aliifodinibius halophilus 2W32, complete genome.</title>
        <authorList>
            <person name="Li Y."/>
            <person name="Wu S."/>
        </authorList>
    </citation>
    <scope>NUCLEOTIDE SEQUENCE [LARGE SCALE GENOMIC DNA]</scope>
    <source>
        <strain evidence="2 3">2W32</strain>
    </source>
</reference>
<organism evidence="2 3">
    <name type="scientific">Fodinibius halophilus</name>
    <dbReference type="NCBI Taxonomy" id="1736908"/>
    <lineage>
        <taxon>Bacteria</taxon>
        <taxon>Pseudomonadati</taxon>
        <taxon>Balneolota</taxon>
        <taxon>Balneolia</taxon>
        <taxon>Balneolales</taxon>
        <taxon>Balneolaceae</taxon>
        <taxon>Fodinibius</taxon>
    </lineage>
</organism>
<gene>
    <name evidence="2" type="ORF">G3569_17610</name>
</gene>
<feature type="coiled-coil region" evidence="1">
    <location>
        <begin position="200"/>
        <end position="280"/>
    </location>
</feature>
<dbReference type="EMBL" id="JAALLS010000037">
    <property type="protein sequence ID" value="NGP90180.1"/>
    <property type="molecule type" value="Genomic_DNA"/>
</dbReference>
<dbReference type="RefSeq" id="WP_165271404.1">
    <property type="nucleotide sequence ID" value="NZ_JAALLS010000037.1"/>
</dbReference>
<dbReference type="Gene3D" id="3.40.50.300">
    <property type="entry name" value="P-loop containing nucleotide triphosphate hydrolases"/>
    <property type="match status" value="1"/>
</dbReference>
<evidence type="ECO:0000256" key="1">
    <source>
        <dbReference type="SAM" id="Coils"/>
    </source>
</evidence>
<accession>A0A6M1TPD5</accession>
<sequence length="481" mass="56003">MNLRDKIWTWAKTLDNWQNDLLRRVYEEGKLDESGREQVLKNLLATLKGEELPFKPIRLNKDQIQTSISDNESVKVLSLSNLENVGTVTEKGRLDFLADGLTVIYGENGAGKSSYARVLKKACRAIKQDLDIHPNAFEKSNGEGTAKIKIQIEDSKEIIKRNVNDKPNPNLNSISIYDRECAEAYTEGKVMDIPYLPSDLRSMKQMVNEQNLIRESLQDEINKIKEEIESLEVELDEFPEDDKIYPIVNSLSHNTDLEKLSELRGLNDQEIEQLEKWEKELKASDPEKRQKKISTLESKKSDTKNIVDRLNKIDRNINKRLVEVFPNLIRDIQTLKDSQEMLKEEFENALPGTGNEAWKTLWKAAKNFSVEYAYKDKEFPVLEKDGNPAKCVLCQQPLEEKGIEERYNRFDKFIEHNIEKQLKEKRKVRDDYEKEIENLKLSDVLSELARNTLEENNKELTEKLDEIENTLWNCYKKMDSE</sequence>
<comment type="caution">
    <text evidence="2">The sequence shown here is derived from an EMBL/GenBank/DDBJ whole genome shotgun (WGS) entry which is preliminary data.</text>
</comment>
<proteinExistence type="predicted"/>
<dbReference type="Proteomes" id="UP000479132">
    <property type="component" value="Unassembled WGS sequence"/>
</dbReference>
<feature type="coiled-coil region" evidence="1">
    <location>
        <begin position="415"/>
        <end position="477"/>
    </location>
</feature>
<dbReference type="SUPFAM" id="SSF52540">
    <property type="entry name" value="P-loop containing nucleoside triphosphate hydrolases"/>
    <property type="match status" value="1"/>
</dbReference>
<dbReference type="GO" id="GO:0016887">
    <property type="term" value="F:ATP hydrolysis activity"/>
    <property type="evidence" value="ECO:0007669"/>
    <property type="project" value="InterPro"/>
</dbReference>
<keyword evidence="3" id="KW-1185">Reference proteome</keyword>
<evidence type="ECO:0008006" key="4">
    <source>
        <dbReference type="Google" id="ProtNLM"/>
    </source>
</evidence>